<gene>
    <name evidence="4" type="ORF">B5V00_05075</name>
</gene>
<dbReference type="AlphaFoldDB" id="A0A1X0YAC3"/>
<evidence type="ECO:0000256" key="2">
    <source>
        <dbReference type="ARBA" id="ARBA00022840"/>
    </source>
</evidence>
<dbReference type="InterPro" id="IPR003593">
    <property type="entry name" value="AAA+_ATPase"/>
</dbReference>
<comment type="caution">
    <text evidence="4">The sequence shown here is derived from an EMBL/GenBank/DDBJ whole genome shotgun (WGS) entry which is preliminary data.</text>
</comment>
<dbReference type="InterPro" id="IPR027417">
    <property type="entry name" value="P-loop_NTPase"/>
</dbReference>
<dbReference type="EMBL" id="NAAD01000004">
    <property type="protein sequence ID" value="ORJ62125.1"/>
    <property type="molecule type" value="Genomic_DNA"/>
</dbReference>
<dbReference type="PANTHER" id="PTHR42794">
    <property type="entry name" value="HEMIN IMPORT ATP-BINDING PROTEIN HMUV"/>
    <property type="match status" value="1"/>
</dbReference>
<name>A0A1X0YAC3_9BACT</name>
<dbReference type="PANTHER" id="PTHR42794:SF2">
    <property type="entry name" value="ABC TRANSPORTER ATP-BINDING PROTEIN"/>
    <property type="match status" value="1"/>
</dbReference>
<dbReference type="Pfam" id="PF00005">
    <property type="entry name" value="ABC_tran"/>
    <property type="match status" value="1"/>
</dbReference>
<sequence length="245" mass="27879">MAELSVDRLHFRRGRFTLELDRLQIAPGEKVAILGENGCGKTTLLQLLAGLLPPSGGRVRYDNEPLQKIPMIRRARLFALLPQFSDVIFPFSVFEVVLFGRFPHRQGNAFSAEDRQLSTEMLARFDLEDLTERPFNQLSGGEKRRVMLARVLNQQAPLLYLDEPNAGLDIRHALEIFSLLRERPETIVAPVHDINLAHRFFDRFLLLKEGRLLADVHRAQLTPALLTETYNVQVATGTAAFLFQH</sequence>
<dbReference type="PROSITE" id="PS50893">
    <property type="entry name" value="ABC_TRANSPORTER_2"/>
    <property type="match status" value="1"/>
</dbReference>
<dbReference type="PROSITE" id="PS00211">
    <property type="entry name" value="ABC_TRANSPORTER_1"/>
    <property type="match status" value="1"/>
</dbReference>
<proteinExistence type="predicted"/>
<evidence type="ECO:0000256" key="1">
    <source>
        <dbReference type="ARBA" id="ARBA00022741"/>
    </source>
</evidence>
<organism evidence="4 5">
    <name type="scientific">Geothermobacter hydrogeniphilus</name>
    <dbReference type="NCBI Taxonomy" id="1969733"/>
    <lineage>
        <taxon>Bacteria</taxon>
        <taxon>Pseudomonadati</taxon>
        <taxon>Thermodesulfobacteriota</taxon>
        <taxon>Desulfuromonadia</taxon>
        <taxon>Desulfuromonadales</taxon>
        <taxon>Geothermobacteraceae</taxon>
        <taxon>Geothermobacter</taxon>
    </lineage>
</organism>
<accession>A0A1X0YAC3</accession>
<dbReference type="GO" id="GO:0016887">
    <property type="term" value="F:ATP hydrolysis activity"/>
    <property type="evidence" value="ECO:0007669"/>
    <property type="project" value="InterPro"/>
</dbReference>
<dbReference type="OrthoDB" id="9809450at2"/>
<keyword evidence="2" id="KW-0067">ATP-binding</keyword>
<dbReference type="InterPro" id="IPR017871">
    <property type="entry name" value="ABC_transporter-like_CS"/>
</dbReference>
<dbReference type="Proteomes" id="UP000193136">
    <property type="component" value="Unassembled WGS sequence"/>
</dbReference>
<dbReference type="SUPFAM" id="SSF52540">
    <property type="entry name" value="P-loop containing nucleoside triphosphate hydrolases"/>
    <property type="match status" value="1"/>
</dbReference>
<dbReference type="STRING" id="1969733.B5V00_05075"/>
<protein>
    <recommendedName>
        <fullName evidence="3">ABC transporter domain-containing protein</fullName>
    </recommendedName>
</protein>
<dbReference type="SMART" id="SM00382">
    <property type="entry name" value="AAA"/>
    <property type="match status" value="1"/>
</dbReference>
<evidence type="ECO:0000313" key="4">
    <source>
        <dbReference type="EMBL" id="ORJ62125.1"/>
    </source>
</evidence>
<dbReference type="RefSeq" id="WP_085009679.1">
    <property type="nucleotide sequence ID" value="NZ_NAAD01000004.1"/>
</dbReference>
<keyword evidence="5" id="KW-1185">Reference proteome</keyword>
<reference evidence="4 5" key="1">
    <citation type="submission" date="2017-03" db="EMBL/GenBank/DDBJ databases">
        <title>Genome sequence of Geothermobacter sp. EPR-M, Deep-Sea Iron Reducer.</title>
        <authorList>
            <person name="Tully B."/>
            <person name="Savalia P."/>
            <person name="Abuyen K."/>
            <person name="Baughan C."/>
            <person name="Romero E."/>
            <person name="Ronkowski C."/>
            <person name="Torres B."/>
            <person name="Tremblay J."/>
            <person name="Trujillo A."/>
            <person name="Tyler M."/>
            <person name="Perez-Rodriguez I."/>
            <person name="Amend J."/>
        </authorList>
    </citation>
    <scope>NUCLEOTIDE SEQUENCE [LARGE SCALE GENOMIC DNA]</scope>
    <source>
        <strain evidence="4 5">EPR-M</strain>
    </source>
</reference>
<keyword evidence="1" id="KW-0547">Nucleotide-binding</keyword>
<evidence type="ECO:0000259" key="3">
    <source>
        <dbReference type="PROSITE" id="PS50893"/>
    </source>
</evidence>
<dbReference type="Gene3D" id="3.40.50.300">
    <property type="entry name" value="P-loop containing nucleotide triphosphate hydrolases"/>
    <property type="match status" value="1"/>
</dbReference>
<dbReference type="InterPro" id="IPR003439">
    <property type="entry name" value="ABC_transporter-like_ATP-bd"/>
</dbReference>
<dbReference type="GO" id="GO:0005524">
    <property type="term" value="F:ATP binding"/>
    <property type="evidence" value="ECO:0007669"/>
    <property type="project" value="UniProtKB-KW"/>
</dbReference>
<feature type="domain" description="ABC transporter" evidence="3">
    <location>
        <begin position="1"/>
        <end position="234"/>
    </location>
</feature>
<evidence type="ECO:0000313" key="5">
    <source>
        <dbReference type="Proteomes" id="UP000193136"/>
    </source>
</evidence>
<dbReference type="CDD" id="cd03214">
    <property type="entry name" value="ABC_Iron-Siderophores_B12_Hemin"/>
    <property type="match status" value="1"/>
</dbReference>